<sequence length="282" mass="31174">MATLTRQPLLQLDSSMRGPVGPLVQLFDRQICQIANEQDPRPNPFKVLMARLHVCCFYFLGGGDALQHQELINVFQIACAFVDALSDGDAATGFILYSPHINYRTIVLSAFIILRVLRSILREVIDVPKAEGIFLAAIELLDKRSLTRNDLEARNAAILRMLWDSSTALRQSDGTCDGLRTRSMARGSFSVAFDCYYYWIRELHSQSSEPTTAGPNVSANGATYNGGSGEIVAPTTEIPPPPQFDFGPDMFGTSEATLMELFGLSESFDGWNTMDDYGDLLQ</sequence>
<comment type="caution">
    <text evidence="2">The sequence shown here is derived from an EMBL/GenBank/DDBJ whole genome shotgun (WGS) entry which is preliminary data.</text>
</comment>
<accession>A0A0N0NRH0</accession>
<gene>
    <name evidence="2" type="ORF">AB675_2613</name>
</gene>
<evidence type="ECO:0000256" key="1">
    <source>
        <dbReference type="SAM" id="MobiDB-lite"/>
    </source>
</evidence>
<dbReference type="Proteomes" id="UP000038010">
    <property type="component" value="Unassembled WGS sequence"/>
</dbReference>
<evidence type="ECO:0008006" key="4">
    <source>
        <dbReference type="Google" id="ProtNLM"/>
    </source>
</evidence>
<reference evidence="2 3" key="1">
    <citation type="submission" date="2015-06" db="EMBL/GenBank/DDBJ databases">
        <title>Draft genome of the ant-associated black yeast Phialophora attae CBS 131958.</title>
        <authorList>
            <person name="Moreno L.F."/>
            <person name="Stielow B.J."/>
            <person name="de Hoog S."/>
            <person name="Vicente V.A."/>
            <person name="Weiss V.A."/>
            <person name="de Vries M."/>
            <person name="Cruz L.M."/>
            <person name="Souza E.M."/>
        </authorList>
    </citation>
    <scope>NUCLEOTIDE SEQUENCE [LARGE SCALE GENOMIC DNA]</scope>
    <source>
        <strain evidence="2 3">CBS 131958</strain>
    </source>
</reference>
<dbReference type="RefSeq" id="XP_018004802.1">
    <property type="nucleotide sequence ID" value="XM_018142600.1"/>
</dbReference>
<evidence type="ECO:0000313" key="2">
    <source>
        <dbReference type="EMBL" id="KPI44839.1"/>
    </source>
</evidence>
<dbReference type="VEuPathDB" id="FungiDB:AB675_2613"/>
<feature type="compositionally biased region" description="Polar residues" evidence="1">
    <location>
        <begin position="208"/>
        <end position="223"/>
    </location>
</feature>
<dbReference type="GeneID" id="28734480"/>
<dbReference type="OrthoDB" id="4145665at2759"/>
<name>A0A0N0NRH0_9EURO</name>
<evidence type="ECO:0000313" key="3">
    <source>
        <dbReference type="Proteomes" id="UP000038010"/>
    </source>
</evidence>
<dbReference type="AlphaFoldDB" id="A0A0N0NRH0"/>
<proteinExistence type="predicted"/>
<protein>
    <recommendedName>
        <fullName evidence="4">Transcription factor domain-containing protein</fullName>
    </recommendedName>
</protein>
<feature type="region of interest" description="Disordered" evidence="1">
    <location>
        <begin position="208"/>
        <end position="229"/>
    </location>
</feature>
<keyword evidence="3" id="KW-1185">Reference proteome</keyword>
<organism evidence="2 3">
    <name type="scientific">Cyphellophora attinorum</name>
    <dbReference type="NCBI Taxonomy" id="1664694"/>
    <lineage>
        <taxon>Eukaryota</taxon>
        <taxon>Fungi</taxon>
        <taxon>Dikarya</taxon>
        <taxon>Ascomycota</taxon>
        <taxon>Pezizomycotina</taxon>
        <taxon>Eurotiomycetes</taxon>
        <taxon>Chaetothyriomycetidae</taxon>
        <taxon>Chaetothyriales</taxon>
        <taxon>Cyphellophoraceae</taxon>
        <taxon>Cyphellophora</taxon>
    </lineage>
</organism>
<dbReference type="EMBL" id="LFJN01000002">
    <property type="protein sequence ID" value="KPI44839.1"/>
    <property type="molecule type" value="Genomic_DNA"/>
</dbReference>
<dbReference type="STRING" id="1664694.A0A0N0NRH0"/>